<dbReference type="RefSeq" id="WP_049694546.1">
    <property type="nucleotide sequence ID" value="NZ_CP016540.2"/>
</dbReference>
<keyword evidence="2" id="KW-1003">Cell membrane</keyword>
<dbReference type="OrthoDB" id="9772446at2"/>
<feature type="transmembrane region" description="Helical" evidence="6">
    <location>
        <begin position="97"/>
        <end position="114"/>
    </location>
</feature>
<dbReference type="Pfam" id="PF03553">
    <property type="entry name" value="Na_H_antiporter"/>
    <property type="match status" value="1"/>
</dbReference>
<accession>A0A1B1S0V5</accession>
<dbReference type="KEGG" id="pll:I858_007205"/>
<dbReference type="Pfam" id="PF13726">
    <property type="entry name" value="Na_H_antiport_2"/>
    <property type="match status" value="1"/>
</dbReference>
<evidence type="ECO:0000256" key="6">
    <source>
        <dbReference type="SAM" id="Phobius"/>
    </source>
</evidence>
<feature type="domain" description="Putative Na+/H+ antiporter N-terminal" evidence="8">
    <location>
        <begin position="2"/>
        <end position="88"/>
    </location>
</feature>
<dbReference type="PANTHER" id="PTHR37821">
    <property type="entry name" value="AMINO ACID TRANSPORTER YUIF-RELATED"/>
    <property type="match status" value="1"/>
</dbReference>
<evidence type="ECO:0000313" key="10">
    <source>
        <dbReference type="Proteomes" id="UP000053354"/>
    </source>
</evidence>
<gene>
    <name evidence="9" type="ORF">I858_007205</name>
</gene>
<feature type="transmembrane region" description="Helical" evidence="6">
    <location>
        <begin position="146"/>
        <end position="170"/>
    </location>
</feature>
<dbReference type="AlphaFoldDB" id="A0A1B1S0V5"/>
<evidence type="ECO:0000256" key="3">
    <source>
        <dbReference type="ARBA" id="ARBA00022692"/>
    </source>
</evidence>
<dbReference type="GO" id="GO:0005886">
    <property type="term" value="C:plasma membrane"/>
    <property type="evidence" value="ECO:0007669"/>
    <property type="project" value="UniProtKB-SubCell"/>
</dbReference>
<sequence length="440" mass="46209">MNAVIIAVLVMLVLSLLRINVVFALLIGALAGGLSGGLSFADTITSFTGGLGEGATIALSYAMLGGFAVAISRTGIPELLVSGMLKLMNKDGKATRQNLVKALIVLALLAMAVFSQNLIPIHIAFIPLLVPPILHILNELRIDRRLIAAVLTFGLTAPYILLPYGFGLIFHEIVYKQMKLAGLAIEMADITKAMTIPVVGLLVGLIVAVFISYRKPRDYHTVTTSIEGTVQKKASTKDVVVTILALIAALYAQVETDSMIIGALAGILVLYVFGAMKWREADEVLTEGMRMMAFIGFVMITANGFAAVIQATGAIDPLVASVSDLFAGNKGIAAFAMLVVGLFVTMGIGSSFATIPIIAAIFVPLSLEFGFSTMAIIALIGTAGALGDAGSPASDSTLGPTAGLNVDGQHNHIWDTCVPTFMHYNIPLVLFGWIAAMTLG</sequence>
<reference evidence="9" key="1">
    <citation type="submission" date="2016-10" db="EMBL/GenBank/DDBJ databases">
        <authorList>
            <person name="See-Too W.S."/>
        </authorList>
    </citation>
    <scope>NUCLEOTIDE SEQUENCE</scope>
    <source>
        <strain evidence="9">L10.15</strain>
    </source>
</reference>
<feature type="transmembrane region" description="Helical" evidence="6">
    <location>
        <begin position="332"/>
        <end position="362"/>
    </location>
</feature>
<dbReference type="PANTHER" id="PTHR37821:SF1">
    <property type="entry name" value="AMINO ACID TRANSPORTER YUIF-RELATED"/>
    <property type="match status" value="1"/>
</dbReference>
<proteinExistence type="predicted"/>
<dbReference type="InterPro" id="IPR018461">
    <property type="entry name" value="Na/H_Antiport_NhaC-like_C"/>
</dbReference>
<feature type="transmembrane region" description="Helical" evidence="6">
    <location>
        <begin position="55"/>
        <end position="76"/>
    </location>
</feature>
<evidence type="ECO:0000256" key="1">
    <source>
        <dbReference type="ARBA" id="ARBA00004651"/>
    </source>
</evidence>
<dbReference type="InterPro" id="IPR052576">
    <property type="entry name" value="AA_Transporter-Related"/>
</dbReference>
<dbReference type="Proteomes" id="UP000053354">
    <property type="component" value="Chromosome"/>
</dbReference>
<dbReference type="InterPro" id="IPR032813">
    <property type="entry name" value="Na_H_antiport_N"/>
</dbReference>
<feature type="domain" description="Na+/H+ antiporter NhaC-like C-terminal" evidence="7">
    <location>
        <begin position="150"/>
        <end position="433"/>
    </location>
</feature>
<keyword evidence="3 6" id="KW-0812">Transmembrane</keyword>
<feature type="transmembrane region" description="Helical" evidence="6">
    <location>
        <begin position="190"/>
        <end position="213"/>
    </location>
</feature>
<evidence type="ECO:0000256" key="2">
    <source>
        <dbReference type="ARBA" id="ARBA00022475"/>
    </source>
</evidence>
<protein>
    <submittedName>
        <fullName evidence="9">Sodium:proton antiporter</fullName>
    </submittedName>
</protein>
<keyword evidence="10" id="KW-1185">Reference proteome</keyword>
<comment type="subcellular location">
    <subcellularLocation>
        <location evidence="1">Cell membrane</location>
        <topology evidence="1">Multi-pass membrane protein</topology>
    </subcellularLocation>
</comment>
<evidence type="ECO:0000256" key="4">
    <source>
        <dbReference type="ARBA" id="ARBA00022989"/>
    </source>
</evidence>
<evidence type="ECO:0000259" key="8">
    <source>
        <dbReference type="Pfam" id="PF13726"/>
    </source>
</evidence>
<name>A0A1B1S0V5_9BACL</name>
<feature type="transmembrane region" description="Helical" evidence="6">
    <location>
        <begin position="234"/>
        <end position="254"/>
    </location>
</feature>
<feature type="transmembrane region" description="Helical" evidence="6">
    <location>
        <begin position="291"/>
        <end position="312"/>
    </location>
</feature>
<keyword evidence="4 6" id="KW-1133">Transmembrane helix</keyword>
<feature type="transmembrane region" description="Helical" evidence="6">
    <location>
        <begin position="260"/>
        <end position="279"/>
    </location>
</feature>
<dbReference type="STRING" id="1302659.I858_007205"/>
<feature type="transmembrane region" description="Helical" evidence="6">
    <location>
        <begin position="421"/>
        <end position="439"/>
    </location>
</feature>
<dbReference type="EMBL" id="CP016540">
    <property type="protein sequence ID" value="ANU26805.1"/>
    <property type="molecule type" value="Genomic_DNA"/>
</dbReference>
<feature type="transmembrane region" description="Helical" evidence="6">
    <location>
        <begin position="120"/>
        <end position="137"/>
    </location>
</feature>
<keyword evidence="5 6" id="KW-0472">Membrane</keyword>
<evidence type="ECO:0000256" key="5">
    <source>
        <dbReference type="ARBA" id="ARBA00023136"/>
    </source>
</evidence>
<feature type="transmembrane region" description="Helical" evidence="6">
    <location>
        <begin position="369"/>
        <end position="387"/>
    </location>
</feature>
<organism evidence="9 10">
    <name type="scientific">Planococcus versutus</name>
    <dbReference type="NCBI Taxonomy" id="1302659"/>
    <lineage>
        <taxon>Bacteria</taxon>
        <taxon>Bacillati</taxon>
        <taxon>Bacillota</taxon>
        <taxon>Bacilli</taxon>
        <taxon>Bacillales</taxon>
        <taxon>Caryophanaceae</taxon>
        <taxon>Planococcus</taxon>
    </lineage>
</organism>
<evidence type="ECO:0000313" key="9">
    <source>
        <dbReference type="EMBL" id="ANU26805.1"/>
    </source>
</evidence>
<evidence type="ECO:0000259" key="7">
    <source>
        <dbReference type="Pfam" id="PF03553"/>
    </source>
</evidence>